<evidence type="ECO:0000256" key="9">
    <source>
        <dbReference type="ARBA" id="ARBA00023146"/>
    </source>
</evidence>
<name>A0A0G1LJU1_9BACT</name>
<dbReference type="CDD" id="cd00817">
    <property type="entry name" value="ValRS_core"/>
    <property type="match status" value="1"/>
</dbReference>
<evidence type="ECO:0000256" key="2">
    <source>
        <dbReference type="ARBA" id="ARBA00011245"/>
    </source>
</evidence>
<comment type="similarity">
    <text evidence="12">Belongs to the class-I aminoacyl-tRNA synthetase family.</text>
</comment>
<evidence type="ECO:0000259" key="13">
    <source>
        <dbReference type="Pfam" id="PF00133"/>
    </source>
</evidence>
<accession>A0A0G1LJU1</accession>
<sequence length="702" mass="80675">MPSEFDKPYDPKEHEDKIYKLWEESGFFNPDKLPGGRGKTFSITLAPPNVTGSLHVGHALEHATSDVLIRFKRMQGYKTLWLPGTDHAGIATQNVVEKELKKQGISRHDLGREKFLEKVWEWKKKYGNIILDQMKKIGASCDWTRTRFTMDPEYQEAVKEAFLHYYKKGWIYQGERVVNWCIKDQTSLSDLELEYQEEKGKLWFIKYPLKNSKEFIIIATTRPETMLGDTAVAVNPKDKRYKNLVGKKVLLPIQNREIPIISDRRIEMNFGTGAVKVTPAHDMLDEQIGADNKLPALQVINEIGKMTSAAGQKFEGMKMLEAREAVLKELESQNLIEKIDDYPHNIAKCYRCETHIEPLRSKQWFLKMEELAKLAIKAVKSGKIKFHPKRWEKIYFDWLKNIKDWCVSRQIWWGHKIPLDGVDDVLDTWFSSALWPFVTLGWPASAKTLAGKSKKNDLETFYPTDILTNDRGIINLWDARMIFSGLEFIGAPPFKDLLIHATILTKDGKRMSKSLGTGIDPVDLITKYGADATRFGLIWQAMGGQDIHWSEEHVVAGRKFCNKIWNAARFVLQQTPPGKKSDFGTPKKSDFEEGGNSKLGFDYASSADKKILAQLKKTKKDIGRLIDKYEFGQALHTLYNFVWHDFCDIYLEESKKNLNAEVLASVLAESLKMLHPFMPFISETIWGHINNKNILMIESWAS</sequence>
<evidence type="ECO:0000256" key="6">
    <source>
        <dbReference type="ARBA" id="ARBA00022741"/>
    </source>
</evidence>
<dbReference type="InterPro" id="IPR033705">
    <property type="entry name" value="Anticodon_Ia_Val"/>
</dbReference>
<evidence type="ECO:0000256" key="8">
    <source>
        <dbReference type="ARBA" id="ARBA00022917"/>
    </source>
</evidence>
<evidence type="ECO:0000256" key="1">
    <source>
        <dbReference type="ARBA" id="ARBA00004496"/>
    </source>
</evidence>
<dbReference type="PANTHER" id="PTHR11946:SF93">
    <property type="entry name" value="VALINE--TRNA LIGASE, CHLOROPLASTIC_MITOCHONDRIAL 2"/>
    <property type="match status" value="1"/>
</dbReference>
<dbReference type="CDD" id="cd07962">
    <property type="entry name" value="Anticodon_Ia_Val"/>
    <property type="match status" value="1"/>
</dbReference>
<dbReference type="PANTHER" id="PTHR11946">
    <property type="entry name" value="VALYL-TRNA SYNTHETASES"/>
    <property type="match status" value="1"/>
</dbReference>
<comment type="caution">
    <text evidence="15">The sequence shown here is derived from an EMBL/GenBank/DDBJ whole genome shotgun (WGS) entry which is preliminary data.</text>
</comment>
<reference evidence="15 16" key="1">
    <citation type="journal article" date="2015" name="Nature">
        <title>rRNA introns, odd ribosomes, and small enigmatic genomes across a large radiation of phyla.</title>
        <authorList>
            <person name="Brown C.T."/>
            <person name="Hug L.A."/>
            <person name="Thomas B.C."/>
            <person name="Sharon I."/>
            <person name="Castelle C.J."/>
            <person name="Singh A."/>
            <person name="Wilkins M.J."/>
            <person name="Williams K.H."/>
            <person name="Banfield J.F."/>
        </authorList>
    </citation>
    <scope>NUCLEOTIDE SEQUENCE [LARGE SCALE GENOMIC DNA]</scope>
</reference>
<evidence type="ECO:0000313" key="16">
    <source>
        <dbReference type="Proteomes" id="UP000034087"/>
    </source>
</evidence>
<dbReference type="PATRIC" id="fig|1618645.3.peg.205"/>
<dbReference type="InterPro" id="IPR013155">
    <property type="entry name" value="M/V/L/I-tRNA-synth_anticd-bd"/>
</dbReference>
<dbReference type="InterPro" id="IPR009080">
    <property type="entry name" value="tRNAsynth_Ia_anticodon-bd"/>
</dbReference>
<dbReference type="GO" id="GO:0004832">
    <property type="term" value="F:valine-tRNA ligase activity"/>
    <property type="evidence" value="ECO:0007669"/>
    <property type="project" value="UniProtKB-EC"/>
</dbReference>
<organism evidence="15 16">
    <name type="scientific">Candidatus Giovannonibacteria bacterium GW2011_GWA1_44_25</name>
    <dbReference type="NCBI Taxonomy" id="1618645"/>
    <lineage>
        <taxon>Bacteria</taxon>
        <taxon>Candidatus Giovannoniibacteriota</taxon>
    </lineage>
</organism>
<dbReference type="GO" id="GO:0006438">
    <property type="term" value="P:valyl-tRNA aminoacylation"/>
    <property type="evidence" value="ECO:0007669"/>
    <property type="project" value="InterPro"/>
</dbReference>
<dbReference type="EMBL" id="LCIR01000003">
    <property type="protein sequence ID" value="KKT60094.1"/>
    <property type="molecule type" value="Genomic_DNA"/>
</dbReference>
<dbReference type="Gene3D" id="3.90.740.10">
    <property type="entry name" value="Valyl/Leucyl/Isoleucyl-tRNA synthetase, editing domain"/>
    <property type="match status" value="1"/>
</dbReference>
<dbReference type="InterPro" id="IPR001412">
    <property type="entry name" value="aa-tRNA-synth_I_CS"/>
</dbReference>
<evidence type="ECO:0000313" key="15">
    <source>
        <dbReference type="EMBL" id="KKT60094.1"/>
    </source>
</evidence>
<dbReference type="Pfam" id="PF00133">
    <property type="entry name" value="tRNA-synt_1"/>
    <property type="match status" value="2"/>
</dbReference>
<keyword evidence="4" id="KW-0963">Cytoplasm</keyword>
<dbReference type="Pfam" id="PF08264">
    <property type="entry name" value="Anticodon_1"/>
    <property type="match status" value="1"/>
</dbReference>
<dbReference type="SUPFAM" id="SSF47323">
    <property type="entry name" value="Anticodon-binding domain of a subclass of class I aminoacyl-tRNA synthetases"/>
    <property type="match status" value="1"/>
</dbReference>
<feature type="domain" description="Aminoacyl-tRNA synthetase class Ia" evidence="13">
    <location>
        <begin position="17"/>
        <end position="419"/>
    </location>
</feature>
<feature type="domain" description="Aminoacyl-tRNA synthetase class Ia" evidence="13">
    <location>
        <begin position="422"/>
        <end position="550"/>
    </location>
</feature>
<dbReference type="InterPro" id="IPR002300">
    <property type="entry name" value="aa-tRNA-synth_Ia"/>
</dbReference>
<evidence type="ECO:0000256" key="5">
    <source>
        <dbReference type="ARBA" id="ARBA00022598"/>
    </source>
</evidence>
<keyword evidence="6 12" id="KW-0547">Nucleotide-binding</keyword>
<evidence type="ECO:0000256" key="11">
    <source>
        <dbReference type="ARBA" id="ARBA00047552"/>
    </source>
</evidence>
<dbReference type="Gene3D" id="3.40.50.620">
    <property type="entry name" value="HUPs"/>
    <property type="match status" value="3"/>
</dbReference>
<dbReference type="GO" id="GO:0005524">
    <property type="term" value="F:ATP binding"/>
    <property type="evidence" value="ECO:0007669"/>
    <property type="project" value="UniProtKB-KW"/>
</dbReference>
<proteinExistence type="inferred from homology"/>
<dbReference type="SUPFAM" id="SSF50677">
    <property type="entry name" value="ValRS/IleRS/LeuRS editing domain"/>
    <property type="match status" value="1"/>
</dbReference>
<dbReference type="PRINTS" id="PR00986">
    <property type="entry name" value="TRNASYNTHVAL"/>
</dbReference>
<gene>
    <name evidence="15" type="ORF">UW53_C0003G0005</name>
</gene>
<comment type="subcellular location">
    <subcellularLocation>
        <location evidence="1">Cytoplasm</location>
    </subcellularLocation>
</comment>
<keyword evidence="5 12" id="KW-0436">Ligase</keyword>
<dbReference type="Proteomes" id="UP000034087">
    <property type="component" value="Unassembled WGS sequence"/>
</dbReference>
<dbReference type="InterPro" id="IPR014729">
    <property type="entry name" value="Rossmann-like_a/b/a_fold"/>
</dbReference>
<dbReference type="EC" id="6.1.1.9" evidence="3"/>
<comment type="subunit">
    <text evidence="2">Monomer.</text>
</comment>
<dbReference type="Gene3D" id="1.10.730.10">
    <property type="entry name" value="Isoleucyl-tRNA Synthetase, Domain 1"/>
    <property type="match status" value="1"/>
</dbReference>
<evidence type="ECO:0000256" key="7">
    <source>
        <dbReference type="ARBA" id="ARBA00022840"/>
    </source>
</evidence>
<evidence type="ECO:0000256" key="12">
    <source>
        <dbReference type="RuleBase" id="RU363035"/>
    </source>
</evidence>
<dbReference type="GO" id="GO:0005829">
    <property type="term" value="C:cytosol"/>
    <property type="evidence" value="ECO:0007669"/>
    <property type="project" value="TreeGrafter"/>
</dbReference>
<feature type="domain" description="Methionyl/Valyl/Leucyl/Isoleucyl-tRNA synthetase anticodon-binding" evidence="14">
    <location>
        <begin position="608"/>
        <end position="701"/>
    </location>
</feature>
<keyword evidence="9 12" id="KW-0030">Aminoacyl-tRNA synthetase</keyword>
<evidence type="ECO:0000256" key="10">
    <source>
        <dbReference type="ARBA" id="ARBA00029936"/>
    </source>
</evidence>
<dbReference type="InterPro" id="IPR009008">
    <property type="entry name" value="Val/Leu/Ile-tRNA-synth_edit"/>
</dbReference>
<dbReference type="SUPFAM" id="SSF52374">
    <property type="entry name" value="Nucleotidylyl transferase"/>
    <property type="match status" value="1"/>
</dbReference>
<dbReference type="PROSITE" id="PS00178">
    <property type="entry name" value="AA_TRNA_LIGASE_I"/>
    <property type="match status" value="1"/>
</dbReference>
<evidence type="ECO:0000256" key="3">
    <source>
        <dbReference type="ARBA" id="ARBA00013169"/>
    </source>
</evidence>
<dbReference type="FunFam" id="3.40.50.620:FF:000032">
    <property type="entry name" value="Valine--tRNA ligase"/>
    <property type="match status" value="1"/>
</dbReference>
<comment type="catalytic activity">
    <reaction evidence="11">
        <text>tRNA(Val) + L-valine + ATP = L-valyl-tRNA(Val) + AMP + diphosphate</text>
        <dbReference type="Rhea" id="RHEA:10704"/>
        <dbReference type="Rhea" id="RHEA-COMP:9672"/>
        <dbReference type="Rhea" id="RHEA-COMP:9708"/>
        <dbReference type="ChEBI" id="CHEBI:30616"/>
        <dbReference type="ChEBI" id="CHEBI:33019"/>
        <dbReference type="ChEBI" id="CHEBI:57762"/>
        <dbReference type="ChEBI" id="CHEBI:78442"/>
        <dbReference type="ChEBI" id="CHEBI:78537"/>
        <dbReference type="ChEBI" id="CHEBI:456215"/>
        <dbReference type="EC" id="6.1.1.9"/>
    </reaction>
</comment>
<evidence type="ECO:0000256" key="4">
    <source>
        <dbReference type="ARBA" id="ARBA00022490"/>
    </source>
</evidence>
<keyword evidence="8 12" id="KW-0648">Protein biosynthesis</keyword>
<dbReference type="AlphaFoldDB" id="A0A0G1LJU1"/>
<dbReference type="GO" id="GO:0002161">
    <property type="term" value="F:aminoacyl-tRNA deacylase activity"/>
    <property type="evidence" value="ECO:0007669"/>
    <property type="project" value="InterPro"/>
</dbReference>
<protein>
    <recommendedName>
        <fullName evidence="3">valine--tRNA ligase</fullName>
        <ecNumber evidence="3">6.1.1.9</ecNumber>
    </recommendedName>
    <alternativeName>
        <fullName evidence="10">Valyl-tRNA synthetase</fullName>
    </alternativeName>
</protein>
<evidence type="ECO:0000259" key="14">
    <source>
        <dbReference type="Pfam" id="PF08264"/>
    </source>
</evidence>
<dbReference type="InterPro" id="IPR002303">
    <property type="entry name" value="Valyl-tRNA_ligase"/>
</dbReference>
<keyword evidence="7 12" id="KW-0067">ATP-binding</keyword>